<reference evidence="4" key="1">
    <citation type="journal article" date="2020" name="mSystems">
        <title>Genome- and Community-Level Interaction Insights into Carbon Utilization and Element Cycling Functions of Hydrothermarchaeota in Hydrothermal Sediment.</title>
        <authorList>
            <person name="Zhou Z."/>
            <person name="Liu Y."/>
            <person name="Xu W."/>
            <person name="Pan J."/>
            <person name="Luo Z.H."/>
            <person name="Li M."/>
        </authorList>
    </citation>
    <scope>NUCLEOTIDE SEQUENCE [LARGE SCALE GENOMIC DNA]</scope>
    <source>
        <strain evidence="4">SpSt-82</strain>
    </source>
</reference>
<dbReference type="EMBL" id="DTIY01000051">
    <property type="protein sequence ID" value="HGY39617.1"/>
    <property type="molecule type" value="Genomic_DNA"/>
</dbReference>
<gene>
    <name evidence="4" type="ORF">ENW11_07435</name>
</gene>
<evidence type="ECO:0000313" key="4">
    <source>
        <dbReference type="EMBL" id="HGY39617.1"/>
    </source>
</evidence>
<dbReference type="PANTHER" id="PTHR43489:SF7">
    <property type="entry name" value="3-DEHYDRO-D-GULOSIDE 4-EPIMERASE-RELATED"/>
    <property type="match status" value="1"/>
</dbReference>
<evidence type="ECO:0000256" key="1">
    <source>
        <dbReference type="ARBA" id="ARBA00023235"/>
    </source>
</evidence>
<dbReference type="Gene3D" id="3.20.20.150">
    <property type="entry name" value="Divalent-metal-dependent TIM barrel enzymes"/>
    <property type="match status" value="1"/>
</dbReference>
<evidence type="ECO:0000256" key="2">
    <source>
        <dbReference type="SAM" id="MobiDB-lite"/>
    </source>
</evidence>
<dbReference type="Pfam" id="PF01261">
    <property type="entry name" value="AP_endonuc_2"/>
    <property type="match status" value="1"/>
</dbReference>
<organism evidence="4">
    <name type="scientific">Candidatus Caldatribacterium saccharofermentans</name>
    <dbReference type="NCBI Taxonomy" id="1454753"/>
    <lineage>
        <taxon>Bacteria</taxon>
        <taxon>Pseudomonadati</taxon>
        <taxon>Atribacterota</taxon>
        <taxon>Atribacteria</taxon>
        <taxon>Atribacterales</taxon>
        <taxon>Candidatus Caldatribacteriaceae</taxon>
        <taxon>Candidatus Caldatribacterium</taxon>
    </lineage>
</organism>
<feature type="region of interest" description="Disordered" evidence="2">
    <location>
        <begin position="267"/>
        <end position="289"/>
    </location>
</feature>
<protein>
    <submittedName>
        <fullName evidence="4">Sugar phosphate isomerase/epimerase</fullName>
    </submittedName>
</protein>
<comment type="caution">
    <text evidence="4">The sequence shown here is derived from an EMBL/GenBank/DDBJ whole genome shotgun (WGS) entry which is preliminary data.</text>
</comment>
<sequence length="289" mass="32761">MRVSFAISLQKTRFNAVAFQESLIPVLQELKELGYDGVELAVRNPQEIDRKGLVELVAQFGLQVPAIGTGQAFVEEGLSLSSLNSEIRRRAKERLKDHILFASLFQSLVIIGLIRGVLPEDRKAKNEALSYFRESLKECALFARERGIRMVIEPLNRYETNFLNTVEETVAFIDSLGCENVGILADTFHMNIEEPNIPQAIAQAGALLWHFHIADSNRWAPGFGHLDFQPIFEELETQEYQGFVSAEIIQKPSFQEAARKTMATLKGFLSLPKRSQNSRKPQTKQRKRE</sequence>
<name>A0A7V4WLP0_9BACT</name>
<dbReference type="InterPro" id="IPR036237">
    <property type="entry name" value="Xyl_isomerase-like_sf"/>
</dbReference>
<dbReference type="NCBIfam" id="NF041099">
    <property type="entry name" value="keto_glucon_epim_IolO"/>
    <property type="match status" value="1"/>
</dbReference>
<dbReference type="InterPro" id="IPR013022">
    <property type="entry name" value="Xyl_isomerase-like_TIM-brl"/>
</dbReference>
<dbReference type="PANTHER" id="PTHR43489">
    <property type="entry name" value="ISOMERASE"/>
    <property type="match status" value="1"/>
</dbReference>
<dbReference type="AlphaFoldDB" id="A0A7V4WLP0"/>
<proteinExistence type="predicted"/>
<dbReference type="InterPro" id="IPR053560">
    <property type="entry name" value="Hyi_epimerase/isomerase"/>
</dbReference>
<keyword evidence="1 4" id="KW-0413">Isomerase</keyword>
<dbReference type="GO" id="GO:0016853">
    <property type="term" value="F:isomerase activity"/>
    <property type="evidence" value="ECO:0007669"/>
    <property type="project" value="UniProtKB-KW"/>
</dbReference>
<accession>A0A7V4WLP0</accession>
<feature type="domain" description="Xylose isomerase-like TIM barrel" evidence="3">
    <location>
        <begin position="27"/>
        <end position="263"/>
    </location>
</feature>
<dbReference type="SUPFAM" id="SSF51658">
    <property type="entry name" value="Xylose isomerase-like"/>
    <property type="match status" value="1"/>
</dbReference>
<dbReference type="InterPro" id="IPR050417">
    <property type="entry name" value="Sugar_Epim/Isomerase"/>
</dbReference>
<evidence type="ECO:0000259" key="3">
    <source>
        <dbReference type="Pfam" id="PF01261"/>
    </source>
</evidence>